<dbReference type="Gene3D" id="3.40.30.10">
    <property type="entry name" value="Glutaredoxin"/>
    <property type="match status" value="1"/>
</dbReference>
<dbReference type="Proteomes" id="UP000267841">
    <property type="component" value="Unassembled WGS sequence"/>
</dbReference>
<organism evidence="1 2">
    <name type="scientific">Hydrogenivirga caldilitoris</name>
    <dbReference type="NCBI Taxonomy" id="246264"/>
    <lineage>
        <taxon>Bacteria</taxon>
        <taxon>Pseudomonadati</taxon>
        <taxon>Aquificota</taxon>
        <taxon>Aquificia</taxon>
        <taxon>Aquificales</taxon>
        <taxon>Aquificaceae</taxon>
        <taxon>Hydrogenivirga</taxon>
    </lineage>
</organism>
<proteinExistence type="predicted"/>
<dbReference type="InterPro" id="IPR036249">
    <property type="entry name" value="Thioredoxin-like_sf"/>
</dbReference>
<evidence type="ECO:0000313" key="2">
    <source>
        <dbReference type="Proteomes" id="UP000267841"/>
    </source>
</evidence>
<dbReference type="SUPFAM" id="SSF52833">
    <property type="entry name" value="Thioredoxin-like"/>
    <property type="match status" value="1"/>
</dbReference>
<dbReference type="Pfam" id="PF07449">
    <property type="entry name" value="HyaE"/>
    <property type="match status" value="1"/>
</dbReference>
<comment type="caution">
    <text evidence="1">The sequence shown here is derived from an EMBL/GenBank/DDBJ whole genome shotgun (WGS) entry which is preliminary data.</text>
</comment>
<dbReference type="InterPro" id="IPR010893">
    <property type="entry name" value="NiFe-hyd_mat_HyaE"/>
</dbReference>
<dbReference type="OrthoDB" id="15402at2"/>
<name>A0A497XPG8_9AQUI</name>
<keyword evidence="2" id="KW-1185">Reference proteome</keyword>
<dbReference type="RefSeq" id="WP_121011024.1">
    <property type="nucleotide sequence ID" value="NZ_RCCJ01000001.1"/>
</dbReference>
<protein>
    <submittedName>
        <fullName evidence="1">Hydrogenase-1 operon protein HyaE</fullName>
    </submittedName>
</protein>
<gene>
    <name evidence="1" type="ORF">BCF55_1061</name>
</gene>
<dbReference type="EMBL" id="RCCJ01000001">
    <property type="protein sequence ID" value="RLJ70778.1"/>
    <property type="molecule type" value="Genomic_DNA"/>
</dbReference>
<evidence type="ECO:0000313" key="1">
    <source>
        <dbReference type="EMBL" id="RLJ70778.1"/>
    </source>
</evidence>
<reference evidence="1 2" key="1">
    <citation type="submission" date="2018-10" db="EMBL/GenBank/DDBJ databases">
        <title>Genomic Encyclopedia of Archaeal and Bacterial Type Strains, Phase II (KMG-II): from individual species to whole genera.</title>
        <authorList>
            <person name="Goeker M."/>
        </authorList>
    </citation>
    <scope>NUCLEOTIDE SEQUENCE [LARGE SCALE GENOMIC DNA]</scope>
    <source>
        <strain evidence="1 2">DSM 16510</strain>
    </source>
</reference>
<sequence>MRLEELKRLSADELGKLITEKRNFVLYVRSEKDREKIKEIFDVDVVFPELARSFPDLEFYVVDIGDAKELLKELGVLFAPVVLVIREGKPVKKLEGIKSWAEYTSAVGELLC</sequence>
<dbReference type="AlphaFoldDB" id="A0A497XPG8"/>
<accession>A0A497XPG8</accession>